<sequence length="63" mass="6981">MALPIHRGSRSPQEALSADEIPSRTLSLSGSLRLDSISQAFWRSRYDVGPVTAVKDRVRMPLT</sequence>
<dbReference type="AlphaFoldDB" id="A0A835P926"/>
<accession>A0A835P926</accession>
<feature type="region of interest" description="Disordered" evidence="1">
    <location>
        <begin position="1"/>
        <end position="20"/>
    </location>
</feature>
<name>A0A835P926_VANPL</name>
<evidence type="ECO:0000313" key="2">
    <source>
        <dbReference type="EMBL" id="KAG0448759.1"/>
    </source>
</evidence>
<comment type="caution">
    <text evidence="2">The sequence shown here is derived from an EMBL/GenBank/DDBJ whole genome shotgun (WGS) entry which is preliminary data.</text>
</comment>
<organism evidence="2 3">
    <name type="scientific">Vanilla planifolia</name>
    <name type="common">Vanilla</name>
    <dbReference type="NCBI Taxonomy" id="51239"/>
    <lineage>
        <taxon>Eukaryota</taxon>
        <taxon>Viridiplantae</taxon>
        <taxon>Streptophyta</taxon>
        <taxon>Embryophyta</taxon>
        <taxon>Tracheophyta</taxon>
        <taxon>Spermatophyta</taxon>
        <taxon>Magnoliopsida</taxon>
        <taxon>Liliopsida</taxon>
        <taxon>Asparagales</taxon>
        <taxon>Orchidaceae</taxon>
        <taxon>Vanilloideae</taxon>
        <taxon>Vanilleae</taxon>
        <taxon>Vanilla</taxon>
    </lineage>
</organism>
<protein>
    <submittedName>
        <fullName evidence="2">Uncharacterized protein</fullName>
    </submittedName>
</protein>
<dbReference type="Proteomes" id="UP000639772">
    <property type="component" value="Unassembled WGS sequence"/>
</dbReference>
<evidence type="ECO:0000256" key="1">
    <source>
        <dbReference type="SAM" id="MobiDB-lite"/>
    </source>
</evidence>
<proteinExistence type="predicted"/>
<reference evidence="2 3" key="1">
    <citation type="journal article" date="2020" name="Nat. Food">
        <title>A phased Vanilla planifolia genome enables genetic improvement of flavour and production.</title>
        <authorList>
            <person name="Hasing T."/>
            <person name="Tang H."/>
            <person name="Brym M."/>
            <person name="Khazi F."/>
            <person name="Huang T."/>
            <person name="Chambers A.H."/>
        </authorList>
    </citation>
    <scope>NUCLEOTIDE SEQUENCE [LARGE SCALE GENOMIC DNA]</scope>
    <source>
        <tissue evidence="2">Leaf</tissue>
    </source>
</reference>
<dbReference type="EMBL" id="JADCNM010000267">
    <property type="protein sequence ID" value="KAG0448759.1"/>
    <property type="molecule type" value="Genomic_DNA"/>
</dbReference>
<gene>
    <name evidence="2" type="ORF">HPP92_027661</name>
</gene>
<evidence type="ECO:0000313" key="3">
    <source>
        <dbReference type="Proteomes" id="UP000639772"/>
    </source>
</evidence>